<dbReference type="PANTHER" id="PTHR33318:SF7">
    <property type="entry name" value="PROTEIN JASON"/>
    <property type="match status" value="1"/>
</dbReference>
<keyword evidence="3" id="KW-1185">Reference proteome</keyword>
<sequence>MQTPGTIFPANLDNVANGKNARIRSQYVYSVLNPVENLSQWEVLKEEDSNSYKLSGNLRESVEQPGNATPKQEAGMRETSVDKELKVEASLSSWLKPPPSIRDGNNQSSAVISSGNPHFGKTPGDRPILGTVAAHWNEDELSHISPKWWDGNGIPNSTNKYKEDQKVSWHATPFEERLEKALSEETIISQRKDINGTPIVFDENEESDTAVSQLQSLTHPKSVVSF</sequence>
<name>A0AAP0RUU8_LIQFO</name>
<reference evidence="2 3" key="1">
    <citation type="journal article" date="2024" name="Plant J.">
        <title>Genome sequences and population genomics reveal climatic adaptation and genomic divergence between two closely related sweetgum species.</title>
        <authorList>
            <person name="Xu W.Q."/>
            <person name="Ren C.Q."/>
            <person name="Zhang X.Y."/>
            <person name="Comes H.P."/>
            <person name="Liu X.H."/>
            <person name="Li Y.G."/>
            <person name="Kettle C.J."/>
            <person name="Jalonen R."/>
            <person name="Gaisberger H."/>
            <person name="Ma Y.Z."/>
            <person name="Qiu Y.X."/>
        </authorList>
    </citation>
    <scope>NUCLEOTIDE SEQUENCE [LARGE SCALE GENOMIC DNA]</scope>
    <source>
        <strain evidence="2">Hangzhou</strain>
    </source>
</reference>
<feature type="region of interest" description="Disordered" evidence="1">
    <location>
        <begin position="58"/>
        <end position="79"/>
    </location>
</feature>
<comment type="caution">
    <text evidence="2">The sequence shown here is derived from an EMBL/GenBank/DDBJ whole genome shotgun (WGS) entry which is preliminary data.</text>
</comment>
<dbReference type="EMBL" id="JBBPBK010000005">
    <property type="protein sequence ID" value="KAK9285438.1"/>
    <property type="molecule type" value="Genomic_DNA"/>
</dbReference>
<dbReference type="PANTHER" id="PTHR33318">
    <property type="entry name" value="ASPARTYL/GLUTAMYL-TRNA(ASN/GLN) AMIDOTRANSFERASE SUBUNIT"/>
    <property type="match status" value="1"/>
</dbReference>
<evidence type="ECO:0008006" key="4">
    <source>
        <dbReference type="Google" id="ProtNLM"/>
    </source>
</evidence>
<accession>A0AAP0RUU8</accession>
<dbReference type="AlphaFoldDB" id="A0AAP0RUU8"/>
<evidence type="ECO:0000313" key="2">
    <source>
        <dbReference type="EMBL" id="KAK9285438.1"/>
    </source>
</evidence>
<proteinExistence type="predicted"/>
<gene>
    <name evidence="2" type="ORF">L1049_024631</name>
</gene>
<evidence type="ECO:0000256" key="1">
    <source>
        <dbReference type="SAM" id="MobiDB-lite"/>
    </source>
</evidence>
<dbReference type="InterPro" id="IPR039300">
    <property type="entry name" value="JASON"/>
</dbReference>
<evidence type="ECO:0000313" key="3">
    <source>
        <dbReference type="Proteomes" id="UP001415857"/>
    </source>
</evidence>
<organism evidence="2 3">
    <name type="scientific">Liquidambar formosana</name>
    <name type="common">Formosan gum</name>
    <dbReference type="NCBI Taxonomy" id="63359"/>
    <lineage>
        <taxon>Eukaryota</taxon>
        <taxon>Viridiplantae</taxon>
        <taxon>Streptophyta</taxon>
        <taxon>Embryophyta</taxon>
        <taxon>Tracheophyta</taxon>
        <taxon>Spermatophyta</taxon>
        <taxon>Magnoliopsida</taxon>
        <taxon>eudicotyledons</taxon>
        <taxon>Gunneridae</taxon>
        <taxon>Pentapetalae</taxon>
        <taxon>Saxifragales</taxon>
        <taxon>Altingiaceae</taxon>
        <taxon>Liquidambar</taxon>
    </lineage>
</organism>
<protein>
    <recommendedName>
        <fullName evidence="4">Protein JASON-like</fullName>
    </recommendedName>
</protein>
<dbReference type="GO" id="GO:0007142">
    <property type="term" value="P:male meiosis II"/>
    <property type="evidence" value="ECO:0007669"/>
    <property type="project" value="InterPro"/>
</dbReference>
<dbReference type="Proteomes" id="UP001415857">
    <property type="component" value="Unassembled WGS sequence"/>
</dbReference>